<evidence type="ECO:0000313" key="2">
    <source>
        <dbReference type="Proteomes" id="UP000540191"/>
    </source>
</evidence>
<organism evidence="1 2">
    <name type="scientific">Micrococcus cohnii</name>
    <dbReference type="NCBI Taxonomy" id="993416"/>
    <lineage>
        <taxon>Bacteria</taxon>
        <taxon>Bacillati</taxon>
        <taxon>Actinomycetota</taxon>
        <taxon>Actinomycetes</taxon>
        <taxon>Micrococcales</taxon>
        <taxon>Micrococcaceae</taxon>
        <taxon>Micrococcus</taxon>
    </lineage>
</organism>
<sequence length="163" mass="17760">MTAMLGLHEENLYDENEAWTHQDRFRGPSSPGTLVPGERASVLVVSGTPDPEEAMREAMGRIGAFERDCPIVLDSTATSLYAVAAAEQLQEGLRPPADEGPAEFLDFIAAEQQWWHRGDCPATPPDSNGASAWAWAYYRAVQGAHPQTLCTIWDVYPLSAAAD</sequence>
<proteinExistence type="predicted"/>
<gene>
    <name evidence="1" type="ORF">HDA30_001285</name>
</gene>
<reference evidence="1 2" key="1">
    <citation type="submission" date="2020-08" db="EMBL/GenBank/DDBJ databases">
        <title>Sequencing the genomes of 1000 actinobacteria strains.</title>
        <authorList>
            <person name="Klenk H.-P."/>
        </authorList>
    </citation>
    <scope>NUCLEOTIDE SEQUENCE [LARGE SCALE GENOMIC DNA]</scope>
    <source>
        <strain evidence="1 2">DSM 23974</strain>
    </source>
</reference>
<dbReference type="AlphaFoldDB" id="A0A7W7GPA8"/>
<evidence type="ECO:0000313" key="1">
    <source>
        <dbReference type="EMBL" id="MBB4735777.1"/>
    </source>
</evidence>
<dbReference type="RefSeq" id="WP_184241444.1">
    <property type="nucleotide sequence ID" value="NZ_JACHNA010000001.1"/>
</dbReference>
<protein>
    <submittedName>
        <fullName evidence="1">Uncharacterized protein</fullName>
    </submittedName>
</protein>
<accession>A0A7W7GPA8</accession>
<name>A0A7W7GPA8_9MICC</name>
<dbReference type="EMBL" id="JACHNA010000001">
    <property type="protein sequence ID" value="MBB4735777.1"/>
    <property type="molecule type" value="Genomic_DNA"/>
</dbReference>
<comment type="caution">
    <text evidence="1">The sequence shown here is derived from an EMBL/GenBank/DDBJ whole genome shotgun (WGS) entry which is preliminary data.</text>
</comment>
<keyword evidence="2" id="KW-1185">Reference proteome</keyword>
<dbReference type="Proteomes" id="UP000540191">
    <property type="component" value="Unassembled WGS sequence"/>
</dbReference>